<sequence length="297" mass="34135">MPTRVVQQHHPDDINYSLEDVSTDPDAFEDKLHDPTTDIKVMDYSLPDGDVRVLYTPGVSGTADDLDREISPAQLEEDLEPMDPTSRVIAIWLLQFFAEMQQEEQENGSELAIYKDLEIERVPEAVEHVSWDGSSTDVAGSLMSNLILRHSLPNANHRTGITMAQTYLEAAGAEFETPKTHTEEYEWREWVDPYIVESKRLLTVRRHNLYFLTLKQNGCEIVRRKHDIEIPLDEYDLDMHYYEAWEEYAELHETHCIEFAEELATRGGAGNLVQEPALSEEGFIDFLRTENSSSETE</sequence>
<proteinExistence type="predicted"/>
<evidence type="ECO:0000313" key="1">
    <source>
        <dbReference type="EMBL" id="QSW86063.1"/>
    </source>
</evidence>
<dbReference type="KEGG" id="hlo:J0X27_04315"/>
<evidence type="ECO:0000313" key="2">
    <source>
        <dbReference type="Proteomes" id="UP000663191"/>
    </source>
</evidence>
<dbReference type="EMBL" id="CP071463">
    <property type="protein sequence ID" value="QSW86063.1"/>
    <property type="molecule type" value="Genomic_DNA"/>
</dbReference>
<dbReference type="InterPro" id="IPR058485">
    <property type="entry name" value="DUF8172"/>
</dbReference>
<protein>
    <submittedName>
        <fullName evidence="1">Uncharacterized protein</fullName>
    </submittedName>
</protein>
<keyword evidence="2" id="KW-1185">Reference proteome</keyword>
<accession>A0A8A2UBR2</accession>
<organism evidence="1 2">
    <name type="scientific">Natrinema longum</name>
    <dbReference type="NCBI Taxonomy" id="370324"/>
    <lineage>
        <taxon>Archaea</taxon>
        <taxon>Methanobacteriati</taxon>
        <taxon>Methanobacteriota</taxon>
        <taxon>Stenosarchaea group</taxon>
        <taxon>Halobacteria</taxon>
        <taxon>Halobacteriales</taxon>
        <taxon>Natrialbaceae</taxon>
        <taxon>Natrinema</taxon>
    </lineage>
</organism>
<dbReference type="AlphaFoldDB" id="A0A8A2UBR2"/>
<gene>
    <name evidence="1" type="ORF">J0X27_04315</name>
</gene>
<dbReference type="OrthoDB" id="269538at2157"/>
<dbReference type="RefSeq" id="WP_207271215.1">
    <property type="nucleotide sequence ID" value="NZ_CP071463.1"/>
</dbReference>
<dbReference type="Pfam" id="PF26511">
    <property type="entry name" value="DUF8172"/>
    <property type="match status" value="1"/>
</dbReference>
<dbReference type="Proteomes" id="UP000663191">
    <property type="component" value="Chromosome"/>
</dbReference>
<name>A0A8A2UBR2_9EURY</name>
<reference evidence="1 2" key="1">
    <citation type="journal article" date="2006" name="Int. J. Syst. Evol. Microbiol.">
        <title>Haloterrigena longa sp. nov. and Haloterrigena limicola sp. nov., extremely halophilic archaea isolated from a salt lake.</title>
        <authorList>
            <person name="Cui H.L."/>
            <person name="Tohty D."/>
            <person name="Zhou P.J."/>
            <person name="Liu S.J."/>
        </authorList>
    </citation>
    <scope>NUCLEOTIDE SEQUENCE [LARGE SCALE GENOMIC DNA]</scope>
    <source>
        <strain evidence="1 2">ABH32</strain>
    </source>
</reference>
<dbReference type="GeneID" id="63182941"/>